<evidence type="ECO:0000256" key="6">
    <source>
        <dbReference type="ARBA" id="ARBA00012487"/>
    </source>
</evidence>
<keyword evidence="13 19" id="KW-1133">Transmembrane helix</keyword>
<comment type="pathway">
    <text evidence="3 18">Phospholipid metabolism; CDP-diacylglycerol biosynthesis; CDP-diacylglycerol from sn-glycerol 3-phosphate: step 3/3.</text>
</comment>
<dbReference type="InterPro" id="IPR000374">
    <property type="entry name" value="PC_trans"/>
</dbReference>
<evidence type="ECO:0000256" key="17">
    <source>
        <dbReference type="ARBA" id="ARBA00023264"/>
    </source>
</evidence>
<keyword evidence="14" id="KW-0443">Lipid metabolism</keyword>
<feature type="transmembrane region" description="Helical" evidence="19">
    <location>
        <begin position="12"/>
        <end position="38"/>
    </location>
</feature>
<protein>
    <recommendedName>
        <fullName evidence="7 18">Phosphatidate cytidylyltransferase</fullName>
        <ecNumber evidence="6 18">2.7.7.41</ecNumber>
    </recommendedName>
</protein>
<feature type="transmembrane region" description="Helical" evidence="19">
    <location>
        <begin position="162"/>
        <end position="181"/>
    </location>
</feature>
<evidence type="ECO:0000256" key="16">
    <source>
        <dbReference type="ARBA" id="ARBA00023209"/>
    </source>
</evidence>
<keyword evidence="15 19" id="KW-0472">Membrane</keyword>
<proteinExistence type="inferred from homology"/>
<evidence type="ECO:0000256" key="11">
    <source>
        <dbReference type="ARBA" id="ARBA00022692"/>
    </source>
</evidence>
<comment type="subcellular location">
    <subcellularLocation>
        <location evidence="2">Cell membrane</location>
        <topology evidence="2">Multi-pass membrane protein</topology>
    </subcellularLocation>
</comment>
<keyword evidence="16" id="KW-0594">Phospholipid biosynthesis</keyword>
<keyword evidence="8" id="KW-1003">Cell membrane</keyword>
<dbReference type="EC" id="2.7.7.41" evidence="6 18"/>
<dbReference type="PROSITE" id="PS01315">
    <property type="entry name" value="CDS"/>
    <property type="match status" value="1"/>
</dbReference>
<evidence type="ECO:0000256" key="19">
    <source>
        <dbReference type="SAM" id="Phobius"/>
    </source>
</evidence>
<evidence type="ECO:0000313" key="21">
    <source>
        <dbReference type="Proteomes" id="UP000663623"/>
    </source>
</evidence>
<dbReference type="GO" id="GO:0016779">
    <property type="term" value="F:nucleotidyltransferase activity"/>
    <property type="evidence" value="ECO:0007669"/>
    <property type="project" value="UniProtKB-KW"/>
</dbReference>
<dbReference type="PANTHER" id="PTHR46382">
    <property type="entry name" value="PHOSPHATIDATE CYTIDYLYLTRANSFERASE"/>
    <property type="match status" value="1"/>
</dbReference>
<feature type="transmembrane region" description="Helical" evidence="19">
    <location>
        <begin position="129"/>
        <end position="150"/>
    </location>
</feature>
<keyword evidence="12 18" id="KW-0548">Nucleotidyltransferase</keyword>
<organism evidence="20 21">
    <name type="scientific">Caldicellulosiruptor diazotrophicus</name>
    <dbReference type="NCBI Taxonomy" id="2806205"/>
    <lineage>
        <taxon>Bacteria</taxon>
        <taxon>Bacillati</taxon>
        <taxon>Bacillota</taxon>
        <taxon>Bacillota incertae sedis</taxon>
        <taxon>Caldicellulosiruptorales</taxon>
        <taxon>Caldicellulosiruptoraceae</taxon>
        <taxon>Caldicellulosiruptor</taxon>
    </lineage>
</organism>
<keyword evidence="17" id="KW-1208">Phospholipid metabolism</keyword>
<evidence type="ECO:0000256" key="9">
    <source>
        <dbReference type="ARBA" id="ARBA00022516"/>
    </source>
</evidence>
<dbReference type="PANTHER" id="PTHR46382:SF1">
    <property type="entry name" value="PHOSPHATIDATE CYTIDYLYLTRANSFERASE"/>
    <property type="match status" value="1"/>
</dbReference>
<accession>A0ABM7NKZ5</accession>
<keyword evidence="21" id="KW-1185">Reference proteome</keyword>
<evidence type="ECO:0000256" key="2">
    <source>
        <dbReference type="ARBA" id="ARBA00004651"/>
    </source>
</evidence>
<evidence type="ECO:0000256" key="12">
    <source>
        <dbReference type="ARBA" id="ARBA00022695"/>
    </source>
</evidence>
<gene>
    <name evidence="20" type="primary">cdsA</name>
    <name evidence="20" type="ORF">CaldiYA01_07200</name>
</gene>
<evidence type="ECO:0000256" key="4">
    <source>
        <dbReference type="ARBA" id="ARBA00005189"/>
    </source>
</evidence>
<evidence type="ECO:0000256" key="18">
    <source>
        <dbReference type="RuleBase" id="RU003938"/>
    </source>
</evidence>
<evidence type="ECO:0000256" key="14">
    <source>
        <dbReference type="ARBA" id="ARBA00023098"/>
    </source>
</evidence>
<comment type="similarity">
    <text evidence="5 18">Belongs to the CDS family.</text>
</comment>
<keyword evidence="11 18" id="KW-0812">Transmembrane</keyword>
<comment type="pathway">
    <text evidence="4">Lipid metabolism.</text>
</comment>
<evidence type="ECO:0000256" key="1">
    <source>
        <dbReference type="ARBA" id="ARBA00001698"/>
    </source>
</evidence>
<reference evidence="20 21" key="1">
    <citation type="submission" date="2021-02" db="EMBL/GenBank/DDBJ databases">
        <title>Nitrogen-fixing ability and nitrogen fixation related genes of thermophilic fermentative bacteria in the genus Caldicellulosiruptor.</title>
        <authorList>
            <person name="Chen Y."/>
            <person name="Nishihara A."/>
            <person name="Haruta S."/>
        </authorList>
    </citation>
    <scope>NUCLEOTIDE SEQUENCE [LARGE SCALE GENOMIC DNA]</scope>
    <source>
        <strain evidence="20 21">YA01</strain>
    </source>
</reference>
<evidence type="ECO:0000256" key="13">
    <source>
        <dbReference type="ARBA" id="ARBA00022989"/>
    </source>
</evidence>
<keyword evidence="9" id="KW-0444">Lipid biosynthesis</keyword>
<feature type="transmembrane region" description="Helical" evidence="19">
    <location>
        <begin position="193"/>
        <end position="216"/>
    </location>
</feature>
<keyword evidence="10 18" id="KW-0808">Transferase</keyword>
<evidence type="ECO:0000256" key="7">
    <source>
        <dbReference type="ARBA" id="ARBA00019373"/>
    </source>
</evidence>
<evidence type="ECO:0000313" key="20">
    <source>
        <dbReference type="EMBL" id="BCS80760.1"/>
    </source>
</evidence>
<dbReference type="RefSeq" id="WP_207181430.1">
    <property type="nucleotide sequence ID" value="NZ_AP024480.1"/>
</dbReference>
<dbReference type="Pfam" id="PF01148">
    <property type="entry name" value="CTP_transf_1"/>
    <property type="match status" value="1"/>
</dbReference>
<comment type="catalytic activity">
    <reaction evidence="1 18">
        <text>a 1,2-diacyl-sn-glycero-3-phosphate + CTP + H(+) = a CDP-1,2-diacyl-sn-glycerol + diphosphate</text>
        <dbReference type="Rhea" id="RHEA:16229"/>
        <dbReference type="ChEBI" id="CHEBI:15378"/>
        <dbReference type="ChEBI" id="CHEBI:33019"/>
        <dbReference type="ChEBI" id="CHEBI:37563"/>
        <dbReference type="ChEBI" id="CHEBI:58332"/>
        <dbReference type="ChEBI" id="CHEBI:58608"/>
        <dbReference type="EC" id="2.7.7.41"/>
    </reaction>
</comment>
<evidence type="ECO:0000256" key="8">
    <source>
        <dbReference type="ARBA" id="ARBA00022475"/>
    </source>
</evidence>
<evidence type="ECO:0000256" key="15">
    <source>
        <dbReference type="ARBA" id="ARBA00023136"/>
    </source>
</evidence>
<evidence type="ECO:0000256" key="10">
    <source>
        <dbReference type="ARBA" id="ARBA00022679"/>
    </source>
</evidence>
<sequence>MKQRIITAIWGIALVALANFLGGIWLKIFSALVAAVALYEFYSLFRIERYMFYLSITLSTFIIFSNLNISSKILFLFVFLFLLALIESFKNRIASQNIIYVIFSFIYIVFPILLLVMLREFENGKKLIWVPYLVCWLSDTFAYFAGLTLGKRRIWTSISPKKSLEGFFGAMVGGVLAVWFYKFGLSGKNFDLSTMLISATEGMILSVVAHTGDLFASMLKRQQQKKDFGSILPGHGGVLDRFDSLIMVTPIIYFLAKFGLF</sequence>
<name>A0ABM7NKZ5_9FIRM</name>
<evidence type="ECO:0000256" key="5">
    <source>
        <dbReference type="ARBA" id="ARBA00010185"/>
    </source>
</evidence>
<dbReference type="Proteomes" id="UP000663623">
    <property type="component" value="Chromosome"/>
</dbReference>
<dbReference type="EMBL" id="AP024480">
    <property type="protein sequence ID" value="BCS80760.1"/>
    <property type="molecule type" value="Genomic_DNA"/>
</dbReference>
<evidence type="ECO:0000256" key="3">
    <source>
        <dbReference type="ARBA" id="ARBA00005119"/>
    </source>
</evidence>
<feature type="transmembrane region" description="Helical" evidence="19">
    <location>
        <begin position="98"/>
        <end position="117"/>
    </location>
</feature>